<dbReference type="Gene3D" id="3.90.79.10">
    <property type="entry name" value="Nucleoside Triphosphate Pyrophosphohydrolase"/>
    <property type="match status" value="1"/>
</dbReference>
<evidence type="ECO:0000256" key="9">
    <source>
        <dbReference type="ARBA" id="ARBA00023679"/>
    </source>
</evidence>
<comment type="cofactor">
    <cofactor evidence="1">
        <name>Mg(2+)</name>
        <dbReference type="ChEBI" id="CHEBI:18420"/>
    </cofactor>
</comment>
<evidence type="ECO:0000256" key="7">
    <source>
        <dbReference type="ARBA" id="ARBA00022842"/>
    </source>
</evidence>
<dbReference type="AlphaFoldDB" id="A0A174Z4N3"/>
<dbReference type="PANTHER" id="PTHR42904">
    <property type="entry name" value="NUDIX HYDROLASE, NUDC SUBFAMILY"/>
    <property type="match status" value="1"/>
</dbReference>
<dbReference type="Proteomes" id="UP000095621">
    <property type="component" value="Unassembled WGS sequence"/>
</dbReference>
<dbReference type="InterPro" id="IPR020084">
    <property type="entry name" value="NUDIX_hydrolase_CS"/>
</dbReference>
<evidence type="ECO:0000259" key="10">
    <source>
        <dbReference type="PROSITE" id="PS51462"/>
    </source>
</evidence>
<dbReference type="GO" id="GO:0005829">
    <property type="term" value="C:cytosol"/>
    <property type="evidence" value="ECO:0007669"/>
    <property type="project" value="TreeGrafter"/>
</dbReference>
<comment type="similarity">
    <text evidence="3">Belongs to the Nudix hydrolase family. NudC subfamily.</text>
</comment>
<evidence type="ECO:0000256" key="5">
    <source>
        <dbReference type="ARBA" id="ARBA00022723"/>
    </source>
</evidence>
<reference evidence="12 14" key="2">
    <citation type="submission" date="2018-08" db="EMBL/GenBank/DDBJ databases">
        <title>A genome reference for cultivated species of the human gut microbiota.</title>
        <authorList>
            <person name="Zou Y."/>
            <person name="Xue W."/>
            <person name="Luo G."/>
        </authorList>
    </citation>
    <scope>NUCLEOTIDE SEQUENCE [LARGE SCALE GENOMIC DNA]</scope>
    <source>
        <strain evidence="12 14">AM32-2AC</strain>
    </source>
</reference>
<sequence length="317" mass="36524">MIQDIWPKHLDNQYKNLKPGNEDTVFYFQGSSLLARPSGHFNSQNPEENVLIYPQYDEFVQGIKSSYGDKAVDNFEFIYLLSIDEEHFFLARKTGSLERGTFLGEMADSAVHKDMYSFVRGYEFIGVDSFRKAQPREHAYAAITAFHLYGWYRDNHFCGRCGKPLKHDDKQRMLRCDCCKNMVFPKICPAVIVAVTDKDRILLTKYAGRTYRNYALIAGFTEIGETTEETVSREVMEEVGVKVKNITYYKSQPWGLSGSQLLGYFCELDGDDTITLEEDELSVGTWVKADDIDVIDDHISLTREMIEKFRSEHVSHN</sequence>
<evidence type="ECO:0000256" key="8">
    <source>
        <dbReference type="ARBA" id="ARBA00023027"/>
    </source>
</evidence>
<dbReference type="RefSeq" id="WP_055216515.1">
    <property type="nucleotide sequence ID" value="NZ_CABJMX010000006.1"/>
</dbReference>
<dbReference type="NCBIfam" id="NF001299">
    <property type="entry name" value="PRK00241.1"/>
    <property type="match status" value="1"/>
</dbReference>
<organism evidence="11 13">
    <name type="scientific">Lachnospira eligens</name>
    <dbReference type="NCBI Taxonomy" id="39485"/>
    <lineage>
        <taxon>Bacteria</taxon>
        <taxon>Bacillati</taxon>
        <taxon>Bacillota</taxon>
        <taxon>Clostridia</taxon>
        <taxon>Lachnospirales</taxon>
        <taxon>Lachnospiraceae</taxon>
        <taxon>Lachnospira</taxon>
    </lineage>
</organism>
<dbReference type="EC" id="3.6.1.22" evidence="4"/>
<comment type="catalytic activity">
    <reaction evidence="9">
        <text>a 5'-end NAD(+)-phospho-ribonucleoside in mRNA + H2O = a 5'-end phospho-adenosine-phospho-ribonucleoside in mRNA + beta-nicotinamide D-ribonucleotide + 2 H(+)</text>
        <dbReference type="Rhea" id="RHEA:60876"/>
        <dbReference type="Rhea" id="RHEA-COMP:15698"/>
        <dbReference type="Rhea" id="RHEA-COMP:15719"/>
        <dbReference type="ChEBI" id="CHEBI:14649"/>
        <dbReference type="ChEBI" id="CHEBI:15377"/>
        <dbReference type="ChEBI" id="CHEBI:15378"/>
        <dbReference type="ChEBI" id="CHEBI:144029"/>
        <dbReference type="ChEBI" id="CHEBI:144051"/>
    </reaction>
    <physiologicalReaction direction="left-to-right" evidence="9">
        <dbReference type="Rhea" id="RHEA:60877"/>
    </physiologicalReaction>
</comment>
<keyword evidence="5" id="KW-0479">Metal-binding</keyword>
<keyword evidence="7" id="KW-0460">Magnesium</keyword>
<dbReference type="GO" id="GO:0046872">
    <property type="term" value="F:metal ion binding"/>
    <property type="evidence" value="ECO:0007669"/>
    <property type="project" value="UniProtKB-KW"/>
</dbReference>
<evidence type="ECO:0000313" key="12">
    <source>
        <dbReference type="EMBL" id="RHD05321.1"/>
    </source>
</evidence>
<dbReference type="InterPro" id="IPR015797">
    <property type="entry name" value="NUDIX_hydrolase-like_dom_sf"/>
</dbReference>
<protein>
    <recommendedName>
        <fullName evidence="4">NAD(+) diphosphatase</fullName>
        <ecNumber evidence="4">3.6.1.22</ecNumber>
    </recommendedName>
</protein>
<dbReference type="InterPro" id="IPR049734">
    <property type="entry name" value="NudC-like_C"/>
</dbReference>
<evidence type="ECO:0000256" key="6">
    <source>
        <dbReference type="ARBA" id="ARBA00022801"/>
    </source>
</evidence>
<dbReference type="EMBL" id="QSIS01000023">
    <property type="protein sequence ID" value="RHD05321.1"/>
    <property type="molecule type" value="Genomic_DNA"/>
</dbReference>
<proteinExistence type="inferred from homology"/>
<evidence type="ECO:0000256" key="4">
    <source>
        <dbReference type="ARBA" id="ARBA00012381"/>
    </source>
</evidence>
<dbReference type="GO" id="GO:0035529">
    <property type="term" value="F:NADH pyrophosphatase activity"/>
    <property type="evidence" value="ECO:0007669"/>
    <property type="project" value="TreeGrafter"/>
</dbReference>
<dbReference type="PROSITE" id="PS51462">
    <property type="entry name" value="NUDIX"/>
    <property type="match status" value="1"/>
</dbReference>
<comment type="cofactor">
    <cofactor evidence="2">
        <name>Zn(2+)</name>
        <dbReference type="ChEBI" id="CHEBI:29105"/>
    </cofactor>
</comment>
<accession>A0A174Z4N3</accession>
<dbReference type="GO" id="GO:0006742">
    <property type="term" value="P:NADP+ catabolic process"/>
    <property type="evidence" value="ECO:0007669"/>
    <property type="project" value="TreeGrafter"/>
</dbReference>
<dbReference type="OrthoDB" id="9787476at2"/>
<dbReference type="EMBL" id="CZBU01000007">
    <property type="protein sequence ID" value="CUQ79086.1"/>
    <property type="molecule type" value="Genomic_DNA"/>
</dbReference>
<dbReference type="CDD" id="cd03429">
    <property type="entry name" value="NUDIX_NADH_pyrophosphatase_Nudt13"/>
    <property type="match status" value="1"/>
</dbReference>
<reference evidence="11 13" key="1">
    <citation type="submission" date="2015-09" db="EMBL/GenBank/DDBJ databases">
        <authorList>
            <consortium name="Pathogen Informatics"/>
        </authorList>
    </citation>
    <scope>NUCLEOTIDE SEQUENCE [LARGE SCALE GENOMIC DNA]</scope>
    <source>
        <strain evidence="11 13">2789STDY5834875</strain>
    </source>
</reference>
<dbReference type="Proteomes" id="UP000284794">
    <property type="component" value="Unassembled WGS sequence"/>
</dbReference>
<dbReference type="Pfam" id="PF00293">
    <property type="entry name" value="NUDIX"/>
    <property type="match status" value="1"/>
</dbReference>
<feature type="domain" description="Nudix hydrolase" evidence="10">
    <location>
        <begin position="185"/>
        <end position="311"/>
    </location>
</feature>
<evidence type="ECO:0000313" key="13">
    <source>
        <dbReference type="Proteomes" id="UP000095621"/>
    </source>
</evidence>
<dbReference type="PANTHER" id="PTHR42904:SF6">
    <property type="entry name" value="NAD-CAPPED RNA HYDROLASE NUDT12"/>
    <property type="match status" value="1"/>
</dbReference>
<evidence type="ECO:0000256" key="3">
    <source>
        <dbReference type="ARBA" id="ARBA00009595"/>
    </source>
</evidence>
<evidence type="ECO:0000313" key="11">
    <source>
        <dbReference type="EMBL" id="CUQ79086.1"/>
    </source>
</evidence>
<gene>
    <name evidence="11" type="primary">nudC</name>
    <name evidence="12" type="ORF">DW811_13205</name>
    <name evidence="11" type="ORF">ERS852490_02744</name>
</gene>
<keyword evidence="6 11" id="KW-0378">Hydrolase</keyword>
<evidence type="ECO:0000256" key="1">
    <source>
        <dbReference type="ARBA" id="ARBA00001946"/>
    </source>
</evidence>
<dbReference type="PROSITE" id="PS00893">
    <property type="entry name" value="NUDIX_BOX"/>
    <property type="match status" value="1"/>
</dbReference>
<dbReference type="Gene3D" id="3.90.79.20">
    <property type="match status" value="1"/>
</dbReference>
<keyword evidence="8" id="KW-0520">NAD</keyword>
<name>A0A174Z4N3_9FIRM</name>
<evidence type="ECO:0000313" key="14">
    <source>
        <dbReference type="Proteomes" id="UP000284794"/>
    </source>
</evidence>
<evidence type="ECO:0000256" key="2">
    <source>
        <dbReference type="ARBA" id="ARBA00001947"/>
    </source>
</evidence>
<dbReference type="InterPro" id="IPR050241">
    <property type="entry name" value="NAD-cap_RNA_hydrolase_NudC"/>
</dbReference>
<dbReference type="SUPFAM" id="SSF55811">
    <property type="entry name" value="Nudix"/>
    <property type="match status" value="1"/>
</dbReference>
<dbReference type="InterPro" id="IPR000086">
    <property type="entry name" value="NUDIX_hydrolase_dom"/>
</dbReference>
<dbReference type="GO" id="GO:0019677">
    <property type="term" value="P:NAD+ catabolic process"/>
    <property type="evidence" value="ECO:0007669"/>
    <property type="project" value="TreeGrafter"/>
</dbReference>